<feature type="repeat" description="TPR" evidence="1">
    <location>
        <begin position="125"/>
        <end position="158"/>
    </location>
</feature>
<feature type="domain" description="CHAT" evidence="2">
    <location>
        <begin position="648"/>
        <end position="916"/>
    </location>
</feature>
<keyword evidence="4" id="KW-1185">Reference proteome</keyword>
<dbReference type="EMBL" id="JAQMUH010000008">
    <property type="protein sequence ID" value="MDB9538191.1"/>
    <property type="molecule type" value="Genomic_DNA"/>
</dbReference>
<dbReference type="PANTHER" id="PTHR10098">
    <property type="entry name" value="RAPSYN-RELATED"/>
    <property type="match status" value="1"/>
</dbReference>
<dbReference type="Proteomes" id="UP001212499">
    <property type="component" value="Unassembled WGS sequence"/>
</dbReference>
<dbReference type="SMART" id="SM00028">
    <property type="entry name" value="TPR"/>
    <property type="match status" value="6"/>
</dbReference>
<reference evidence="3 4" key="1">
    <citation type="submission" date="2023-01" db="EMBL/GenBank/DDBJ databases">
        <title>Genomes from the Australian National Cyanobacteria Reference Collection.</title>
        <authorList>
            <person name="Willis A."/>
            <person name="Lee E.M.F."/>
        </authorList>
    </citation>
    <scope>NUCLEOTIDE SEQUENCE [LARGE SCALE GENOMIC DNA]</scope>
    <source>
        <strain evidence="3 4">CS-1033</strain>
    </source>
</reference>
<dbReference type="InterPro" id="IPR019734">
    <property type="entry name" value="TPR_rpt"/>
</dbReference>
<keyword evidence="1" id="KW-0802">TPR repeat</keyword>
<dbReference type="RefSeq" id="WP_271730645.1">
    <property type="nucleotide sequence ID" value="NZ_JANQDP010000128.1"/>
</dbReference>
<dbReference type="InterPro" id="IPR024983">
    <property type="entry name" value="CHAT_dom"/>
</dbReference>
<dbReference type="Pfam" id="PF12770">
    <property type="entry name" value="CHAT"/>
    <property type="match status" value="1"/>
</dbReference>
<evidence type="ECO:0000256" key="1">
    <source>
        <dbReference type="PROSITE-ProRule" id="PRU00339"/>
    </source>
</evidence>
<proteinExistence type="predicted"/>
<name>A0ABT5AP30_9CYAN</name>
<protein>
    <submittedName>
        <fullName evidence="3">CHAT domain-containing protein</fullName>
    </submittedName>
</protein>
<dbReference type="SUPFAM" id="SSF48452">
    <property type="entry name" value="TPR-like"/>
    <property type="match status" value="2"/>
</dbReference>
<comment type="caution">
    <text evidence="3">The sequence shown here is derived from an EMBL/GenBank/DDBJ whole genome shotgun (WGS) entry which is preliminary data.</text>
</comment>
<evidence type="ECO:0000313" key="4">
    <source>
        <dbReference type="Proteomes" id="UP001212499"/>
    </source>
</evidence>
<dbReference type="PROSITE" id="PS50005">
    <property type="entry name" value="TPR"/>
    <property type="match status" value="1"/>
</dbReference>
<sequence length="919" mass="102992">MKTTHKKKLRLEPRFKPSVFLLILLFCLALAIPPVFAQIHTDTVQLMQQGRQLYNSGQFTKAIPVWQQAITTLPSNSLNTATVWSNLSLTHQQLGEWEAANTAIHKSLEILQSAKTTTEQQRILAQTLDIQGQLLQKTGQSQEALNTWAQAARLYPQSPNGQLHLNLINQAQAMQDLGMYSRACQTLLEILGLSNAECHISEAEIAKLQQQILGNPQNIYPAQALRSLGNVMRIIGDFPAAETILQASLAIAQTNNLPEDESKVLLNLGNTELALANRATEVANRRQAAIYRAKALEKYQAAYEKAVSLSSPGSAILQVKSQLNQLELLIAEQKWTDAEALISPLKFSLTHLPLSRETIYTQVSYTKNSLCLQQKQSSCLSPITPNLSSVGEVSFQEAIQTLNSVAQDAAQLDDQRTKSYILGLIGRLYESRQDWNTASKYTQKALQYSWQAQAPELTYQWQWQQGRLLKAQGKTEAALTAYAQSLATLRSFRSDLVAINTENQFNFRESTEPVYREYVSLLLQRQDNADIPQKNLELARETIDSLQLAELENFLRLVCLDAKPVVIDDITDKQDPTAALIYPIVLQDRLEIIVKLPQNKDLLHYTTKIDKNIVEEILGELTQELSLANPNNIRIDPRVYERVILSNAQILYKWLLAPAEKDLAQSQTKTLVFVLDSALQNIPMSVLHNGENYVIQQYNIARAPGLQLTDFQTYRDKKPRTLIGGLSESPEAREQQFSPLPFVLKEVQEIKSQVPSSTELLNPSFTNAGFKNTLNSAPFSVVHLATHGQFSSQRDDTFILTWDDRLNLNQLNSLLRSRDQQPIELLVLSACETVKGDSRAALGLAGVAVRAGTRSTLATLWQVNDQSTALFMSQFYQALMGNNMSKAAAVRQAQLALLNNPEYKSPYYWAGYVLLGKWF</sequence>
<evidence type="ECO:0000313" key="3">
    <source>
        <dbReference type="EMBL" id="MDB9538191.1"/>
    </source>
</evidence>
<dbReference type="Gene3D" id="1.25.40.10">
    <property type="entry name" value="Tetratricopeptide repeat domain"/>
    <property type="match status" value="3"/>
</dbReference>
<evidence type="ECO:0000259" key="2">
    <source>
        <dbReference type="Pfam" id="PF12770"/>
    </source>
</evidence>
<dbReference type="InterPro" id="IPR011990">
    <property type="entry name" value="TPR-like_helical_dom_sf"/>
</dbReference>
<organism evidence="3 4">
    <name type="scientific">Anabaenopsis arnoldii</name>
    <dbReference type="NCBI Taxonomy" id="2152938"/>
    <lineage>
        <taxon>Bacteria</taxon>
        <taxon>Bacillati</taxon>
        <taxon>Cyanobacteriota</taxon>
        <taxon>Cyanophyceae</taxon>
        <taxon>Nostocales</taxon>
        <taxon>Nodulariaceae</taxon>
        <taxon>Anabaenopsis</taxon>
    </lineage>
</organism>
<accession>A0ABT5AP30</accession>
<dbReference type="PANTHER" id="PTHR10098:SF112">
    <property type="entry name" value="SLR0380 PROTEIN"/>
    <property type="match status" value="1"/>
</dbReference>
<gene>
    <name evidence="3" type="ORF">PN457_00660</name>
</gene>